<comment type="caution">
    <text evidence="3">The sequence shown here is derived from an EMBL/GenBank/DDBJ whole genome shotgun (WGS) entry which is preliminary data.</text>
</comment>
<dbReference type="AlphaFoldDB" id="A0A7W5ALN4"/>
<accession>A0A7W5ALN4</accession>
<protein>
    <recommendedName>
        <fullName evidence="2">PrcB C-terminal domain-containing protein</fullName>
    </recommendedName>
</protein>
<feature type="region of interest" description="Disordered" evidence="1">
    <location>
        <begin position="140"/>
        <end position="190"/>
    </location>
</feature>
<dbReference type="InterPro" id="IPR025748">
    <property type="entry name" value="PrcB_C_dom"/>
</dbReference>
<dbReference type="EMBL" id="JACHXF010000015">
    <property type="protein sequence ID" value="MBB3098415.1"/>
    <property type="molecule type" value="Genomic_DNA"/>
</dbReference>
<keyword evidence="4" id="KW-1185">Reference proteome</keyword>
<evidence type="ECO:0000259" key="2">
    <source>
        <dbReference type="Pfam" id="PF14343"/>
    </source>
</evidence>
<evidence type="ECO:0000313" key="3">
    <source>
        <dbReference type="EMBL" id="MBB3098415.1"/>
    </source>
</evidence>
<name>A0A7W5ALN4_9ACTN</name>
<proteinExistence type="predicted"/>
<dbReference type="Proteomes" id="UP000590749">
    <property type="component" value="Unassembled WGS sequence"/>
</dbReference>
<sequence>MVAALLPFRTIDSLLRPNLEPAAGLYVIRDADEWSRQWAASPSEQLSVPPVPAVDWQTEMCVAIALGGCPSSGYSVLIDGIVVEDHGLTVVAWEIRPGPTCGTTCAITYPFHVVAAPAHPATPTLYRQIAYQDCEASGAVVDQGGRDRPGATARRDRRCRHVGEEQLRSRTVPHPGRGRAHRGGREREHR</sequence>
<evidence type="ECO:0000313" key="4">
    <source>
        <dbReference type="Proteomes" id="UP000590749"/>
    </source>
</evidence>
<dbReference type="RefSeq" id="WP_183224465.1">
    <property type="nucleotide sequence ID" value="NZ_BMPW01000017.1"/>
</dbReference>
<evidence type="ECO:0000256" key="1">
    <source>
        <dbReference type="SAM" id="MobiDB-lite"/>
    </source>
</evidence>
<feature type="domain" description="PrcB C-terminal" evidence="2">
    <location>
        <begin position="61"/>
        <end position="115"/>
    </location>
</feature>
<reference evidence="3 4" key="1">
    <citation type="submission" date="2020-08" db="EMBL/GenBank/DDBJ databases">
        <title>Genomic Encyclopedia of Type Strains, Phase III (KMG-III): the genomes of soil and plant-associated and newly described type strains.</title>
        <authorList>
            <person name="Whitman W."/>
        </authorList>
    </citation>
    <scope>NUCLEOTIDE SEQUENCE [LARGE SCALE GENOMIC DNA]</scope>
    <source>
        <strain evidence="3 4">CECT 3287</strain>
    </source>
</reference>
<dbReference type="Pfam" id="PF14343">
    <property type="entry name" value="PrcB_C"/>
    <property type="match status" value="1"/>
</dbReference>
<organism evidence="3 4">
    <name type="scientific">Actinoplanes campanulatus</name>
    <dbReference type="NCBI Taxonomy" id="113559"/>
    <lineage>
        <taxon>Bacteria</taxon>
        <taxon>Bacillati</taxon>
        <taxon>Actinomycetota</taxon>
        <taxon>Actinomycetes</taxon>
        <taxon>Micromonosporales</taxon>
        <taxon>Micromonosporaceae</taxon>
        <taxon>Actinoplanes</taxon>
    </lineage>
</organism>
<gene>
    <name evidence="3" type="ORF">FHR83_006114</name>
</gene>